<keyword evidence="12" id="KW-0067">ATP-binding</keyword>
<dbReference type="Pfam" id="PF00520">
    <property type="entry name" value="Ion_trans"/>
    <property type="match status" value="1"/>
</dbReference>
<keyword evidence="25" id="KW-1185">Reference proteome</keyword>
<keyword evidence="15" id="KW-0238">DNA-binding</keyword>
<dbReference type="CDD" id="cd18809">
    <property type="entry name" value="SF1_C_RecD"/>
    <property type="match status" value="1"/>
</dbReference>
<keyword evidence="17 22" id="KW-0472">Membrane</keyword>
<comment type="subcellular location">
    <subcellularLocation>
        <location evidence="2">Membrane</location>
        <topology evidence="2">Multi-pass membrane protein</topology>
    </subcellularLocation>
    <subcellularLocation>
        <location evidence="3">Mitochondrion</location>
    </subcellularLocation>
    <subcellularLocation>
        <location evidence="4">Nucleus</location>
        <location evidence="4">Nucleolus</location>
    </subcellularLocation>
</comment>
<dbReference type="InterPro" id="IPR003593">
    <property type="entry name" value="AAA+_ATPase"/>
</dbReference>
<keyword evidence="10" id="KW-0378">Hydrolase</keyword>
<dbReference type="InterPro" id="IPR027417">
    <property type="entry name" value="P-loop_NTPase"/>
</dbReference>
<dbReference type="Pfam" id="PF05970">
    <property type="entry name" value="PIF1"/>
    <property type="match status" value="1"/>
</dbReference>
<dbReference type="InterPro" id="IPR033120">
    <property type="entry name" value="HOTDOG_ACOT"/>
</dbReference>
<evidence type="ECO:0000256" key="3">
    <source>
        <dbReference type="ARBA" id="ARBA00004173"/>
    </source>
</evidence>
<evidence type="ECO:0000256" key="18">
    <source>
        <dbReference type="ARBA" id="ARBA00023172"/>
    </source>
</evidence>
<dbReference type="CDD" id="cd03442">
    <property type="entry name" value="BFIT_BACH"/>
    <property type="match status" value="2"/>
</dbReference>
<dbReference type="Pfam" id="PF21530">
    <property type="entry name" value="Pif1_2B_dom"/>
    <property type="match status" value="1"/>
</dbReference>
<evidence type="ECO:0000256" key="21">
    <source>
        <dbReference type="ARBA" id="ARBA00023242"/>
    </source>
</evidence>
<dbReference type="FunFam" id="3.40.50.300:FF:001226">
    <property type="entry name" value="ATP-dependent DNA helicase PIF1"/>
    <property type="match status" value="1"/>
</dbReference>
<keyword evidence="9" id="KW-0227">DNA damage</keyword>
<comment type="similarity">
    <text evidence="5">Belongs to the acyl coenzyme A hydrolase family.</text>
</comment>
<dbReference type="InterPro" id="IPR048293">
    <property type="entry name" value="PIF1_RRM3_pfh1"/>
</dbReference>
<evidence type="ECO:0000256" key="15">
    <source>
        <dbReference type="ARBA" id="ARBA00023125"/>
    </source>
</evidence>
<evidence type="ECO:0000256" key="8">
    <source>
        <dbReference type="ARBA" id="ARBA00022741"/>
    </source>
</evidence>
<dbReference type="GO" id="GO:0006310">
    <property type="term" value="P:DNA recombination"/>
    <property type="evidence" value="ECO:0007669"/>
    <property type="project" value="UniProtKB-KW"/>
</dbReference>
<evidence type="ECO:0000256" key="16">
    <source>
        <dbReference type="ARBA" id="ARBA00023128"/>
    </source>
</evidence>
<evidence type="ECO:0000256" key="10">
    <source>
        <dbReference type="ARBA" id="ARBA00022801"/>
    </source>
</evidence>
<dbReference type="PROSITE" id="PS51770">
    <property type="entry name" value="HOTDOG_ACOT"/>
    <property type="match status" value="2"/>
</dbReference>
<evidence type="ECO:0000256" key="1">
    <source>
        <dbReference type="ARBA" id="ARBA00001946"/>
    </source>
</evidence>
<keyword evidence="20" id="KW-0413">Isomerase</keyword>
<keyword evidence="19" id="KW-0234">DNA repair</keyword>
<dbReference type="Proteomes" id="UP000242875">
    <property type="component" value="Unassembled WGS sequence"/>
</dbReference>
<keyword evidence="21" id="KW-0539">Nucleus</keyword>
<dbReference type="GO" id="GO:0000723">
    <property type="term" value="P:telomere maintenance"/>
    <property type="evidence" value="ECO:0007669"/>
    <property type="project" value="InterPro"/>
</dbReference>
<evidence type="ECO:0000256" key="13">
    <source>
        <dbReference type="ARBA" id="ARBA00022946"/>
    </source>
</evidence>
<dbReference type="SMART" id="SM00382">
    <property type="entry name" value="AAA"/>
    <property type="match status" value="1"/>
</dbReference>
<evidence type="ECO:0000256" key="19">
    <source>
        <dbReference type="ARBA" id="ARBA00023204"/>
    </source>
</evidence>
<keyword evidence="18" id="KW-0233">DNA recombination</keyword>
<dbReference type="InterPro" id="IPR010285">
    <property type="entry name" value="DNA_helicase_pif1-like_DEAD"/>
</dbReference>
<feature type="transmembrane region" description="Helical" evidence="22">
    <location>
        <begin position="1055"/>
        <end position="1074"/>
    </location>
</feature>
<evidence type="ECO:0000256" key="7">
    <source>
        <dbReference type="ARBA" id="ARBA00022737"/>
    </source>
</evidence>
<accession>A0A261Y8L7</accession>
<dbReference type="Gene3D" id="3.40.50.300">
    <property type="entry name" value="P-loop containing nucleotide triphosphate hydrolases"/>
    <property type="match status" value="1"/>
</dbReference>
<dbReference type="HAMAP" id="MF_03176">
    <property type="entry name" value="PIF1"/>
    <property type="match status" value="1"/>
</dbReference>
<evidence type="ECO:0000256" key="20">
    <source>
        <dbReference type="ARBA" id="ARBA00023235"/>
    </source>
</evidence>
<organism evidence="24 25">
    <name type="scientific">Bifiguratus adelaidae</name>
    <dbReference type="NCBI Taxonomy" id="1938954"/>
    <lineage>
        <taxon>Eukaryota</taxon>
        <taxon>Fungi</taxon>
        <taxon>Fungi incertae sedis</taxon>
        <taxon>Mucoromycota</taxon>
        <taxon>Mucoromycotina</taxon>
        <taxon>Endogonomycetes</taxon>
        <taxon>Endogonales</taxon>
        <taxon>Endogonales incertae sedis</taxon>
        <taxon>Bifiguratus</taxon>
    </lineage>
</organism>
<comment type="caution">
    <text evidence="24">The sequence shown here is derived from an EMBL/GenBank/DDBJ whole genome shotgun (WGS) entry which is preliminary data.</text>
</comment>
<dbReference type="EMBL" id="MVBO01000001">
    <property type="protein sequence ID" value="OZJ06814.1"/>
    <property type="molecule type" value="Genomic_DNA"/>
</dbReference>
<keyword evidence="6 22" id="KW-0812">Transmembrane</keyword>
<dbReference type="SUPFAM" id="SSF52540">
    <property type="entry name" value="P-loop containing nucleoside triphosphate hydrolases"/>
    <property type="match status" value="2"/>
</dbReference>
<dbReference type="OrthoDB" id="331699at2759"/>
<feature type="domain" description="HotDog ACOT-type" evidence="23">
    <location>
        <begin position="313"/>
        <end position="425"/>
    </location>
</feature>
<evidence type="ECO:0000256" key="9">
    <source>
        <dbReference type="ARBA" id="ARBA00022763"/>
    </source>
</evidence>
<evidence type="ECO:0000256" key="6">
    <source>
        <dbReference type="ARBA" id="ARBA00022692"/>
    </source>
</evidence>
<dbReference type="GO" id="GO:0006281">
    <property type="term" value="P:DNA repair"/>
    <property type="evidence" value="ECO:0007669"/>
    <property type="project" value="UniProtKB-KW"/>
</dbReference>
<keyword evidence="8" id="KW-0547">Nucleotide-binding</keyword>
<dbReference type="Gene3D" id="1.20.120.350">
    <property type="entry name" value="Voltage-gated potassium channels. Chain C"/>
    <property type="match status" value="1"/>
</dbReference>
<dbReference type="GO" id="GO:0005216">
    <property type="term" value="F:monoatomic ion channel activity"/>
    <property type="evidence" value="ECO:0007669"/>
    <property type="project" value="InterPro"/>
</dbReference>
<dbReference type="InterPro" id="IPR029069">
    <property type="entry name" value="HotDog_dom_sf"/>
</dbReference>
<comment type="cofactor">
    <cofactor evidence="1">
        <name>Mg(2+)</name>
        <dbReference type="ChEBI" id="CHEBI:18420"/>
    </cofactor>
</comment>
<dbReference type="PANTHER" id="PTHR12655:SF0">
    <property type="entry name" value="ACYL-COENZYME A THIOESTERASE 9, MITOCHONDRIAL"/>
    <property type="match status" value="1"/>
</dbReference>
<evidence type="ECO:0000256" key="14">
    <source>
        <dbReference type="ARBA" id="ARBA00022989"/>
    </source>
</evidence>
<feature type="domain" description="HotDog ACOT-type" evidence="23">
    <location>
        <begin position="99"/>
        <end position="234"/>
    </location>
</feature>
<dbReference type="GO" id="GO:0005739">
    <property type="term" value="C:mitochondrion"/>
    <property type="evidence" value="ECO:0007669"/>
    <property type="project" value="UniProtKB-SubCell"/>
</dbReference>
<keyword evidence="11" id="KW-0347">Helicase</keyword>
<keyword evidence="14 22" id="KW-1133">Transmembrane helix</keyword>
<dbReference type="AlphaFoldDB" id="A0A261Y8L7"/>
<evidence type="ECO:0000259" key="23">
    <source>
        <dbReference type="PROSITE" id="PS51770"/>
    </source>
</evidence>
<sequence length="1204" mass="134385">MFASRLTRALPARLNHAARGLRTTPALQMILKSSKVANADTKDTGTQTPQDALDRLFTVKPLSFWMDRLSEANTPLDAKKAFKPRQLLLKKMEDSYMVEYLPFKSDPYLLEEYVAVDGTIKLGKVLEDLDALAGAVSYKHVSDGNPDSAPVTIVTASMDRLDILLPKRVADYKLSGHVSYVGYSSMEIFIRVETMDDYDPSLKTKPIHVPQDITRMTPNTVLQARFTMVARDPRTGKAVQVNPLLLESASQKRLFQRGEELKAHKRASSEMALDKKAPTTAEQALIHQLYLEGQKYIAPKSKQHLPSNMEWMENTAMNSVHIMTPQDRNIHGFIFGGYLMRRAYELAWANAAAFTKSRPVPLSLDDITFRKPVPIGTLLDLSSHVVYSEGSEFCVSVVADVMDFTKDARETTNIFNFTFQKTDGNPVSRVMPRTYAFLYSQLGMSPHDYDPFLAGSVKAKKKQSTLNFRPASSVKETQSTQPFLRTVSDISPTYKSGTSSFLRSAKYTLSEGRERTEVMKRGPNANLNLDKPLKELANNTFGRDGLAAKRQRVFSPAIGGNIFHKQIAGSADQPQQPEKSSVEVQLSFEQKYILDLVIKQGESIFFTGSAGTGKSVLLREIIRMLRGRNKLSQIAVTASTGIAACNIGGITLHSFAGIGMGADKVEVLVKRIRSNKRLKRRWEETRVLIIDEVSMVDGGLFDKIEQIAREVRGIEAPFGGIQIVLAGDFFQLPPVDKSGGARLTFEAESWKSVVRYTIALKKIFRQKNSEFAHMLNELRLGTPSPYTIETFKKLSRKPLGDFEPTRLFALRSQVENANSSRLASLPGKEYHFTSLDEDTEKIDKVCIAPKELVLKIGAQVMLLKNVDNYLVNGSIGVIESFAKPSEQENYDLTYRDNPGDSRNDDPRYAETEWPVVRFRNNIKMLFSTALWEMRAPQGELVASRRQVPLCLAWALSIHKAQGQTLDSVQVDLGRVFEKGQAYVALSRATSLEGLQVLNFDAAKVMAHPKRVFSAGVSMAEVAAQLLPQYRTHYGLTRKEVIQGLANSFMYSNAYIVLYLAMAGLSVVSIILSLTESCPSSLLVFIILEIIINVAMILEVGVRLVALGRNYWTSLWNLLDILLVLLCISTLIVISHGCTNDGLDGGQKGEEIFDTILLVFRNVAQFVRVLLMVRKNKNTLMSRSHRIDFSDVAATPLFSHRNDTS</sequence>
<keyword evidence="16" id="KW-0496">Mitochondrion</keyword>
<feature type="non-terminal residue" evidence="24">
    <location>
        <position position="1204"/>
    </location>
</feature>
<dbReference type="InterPro" id="IPR027359">
    <property type="entry name" value="Volt_channel_dom_sf"/>
</dbReference>
<evidence type="ECO:0000256" key="2">
    <source>
        <dbReference type="ARBA" id="ARBA00004141"/>
    </source>
</evidence>
<protein>
    <recommendedName>
        <fullName evidence="23">HotDog ACOT-type domain-containing protein</fullName>
    </recommendedName>
</protein>
<dbReference type="GO" id="GO:0005524">
    <property type="term" value="F:ATP binding"/>
    <property type="evidence" value="ECO:0007669"/>
    <property type="project" value="UniProtKB-KW"/>
</dbReference>
<dbReference type="InterPro" id="IPR005821">
    <property type="entry name" value="Ion_trans_dom"/>
</dbReference>
<dbReference type="InterPro" id="IPR049163">
    <property type="entry name" value="Pif1-like_2B_dom"/>
</dbReference>
<keyword evidence="7" id="KW-0677">Repeat</keyword>
<gene>
    <name evidence="24" type="ORF">BZG36_00001</name>
</gene>
<dbReference type="GO" id="GO:0006637">
    <property type="term" value="P:acyl-CoA metabolic process"/>
    <property type="evidence" value="ECO:0007669"/>
    <property type="project" value="TreeGrafter"/>
</dbReference>
<feature type="transmembrane region" description="Helical" evidence="22">
    <location>
        <begin position="1080"/>
        <end position="1101"/>
    </location>
</feature>
<evidence type="ECO:0000256" key="17">
    <source>
        <dbReference type="ARBA" id="ARBA00023136"/>
    </source>
</evidence>
<evidence type="ECO:0000256" key="22">
    <source>
        <dbReference type="SAM" id="Phobius"/>
    </source>
</evidence>
<dbReference type="GO" id="GO:0047617">
    <property type="term" value="F:fatty acyl-CoA hydrolase activity"/>
    <property type="evidence" value="ECO:0007669"/>
    <property type="project" value="TreeGrafter"/>
</dbReference>
<dbReference type="GO" id="GO:0003697">
    <property type="term" value="F:single-stranded DNA binding"/>
    <property type="evidence" value="ECO:0007669"/>
    <property type="project" value="UniProtKB-ARBA"/>
</dbReference>
<evidence type="ECO:0000256" key="5">
    <source>
        <dbReference type="ARBA" id="ARBA00010458"/>
    </source>
</evidence>
<dbReference type="SUPFAM" id="SSF54637">
    <property type="entry name" value="Thioesterase/thiol ester dehydrase-isomerase"/>
    <property type="match status" value="2"/>
</dbReference>
<dbReference type="GO" id="GO:0003678">
    <property type="term" value="F:DNA helicase activity"/>
    <property type="evidence" value="ECO:0007669"/>
    <property type="project" value="InterPro"/>
</dbReference>
<proteinExistence type="inferred from homology"/>
<reference evidence="24 25" key="1">
    <citation type="journal article" date="2017" name="Mycologia">
        <title>Bifiguratus adelaidae, gen. et sp. nov., a new member of Mucoromycotina in endophytic and soil-dwelling habitats.</title>
        <authorList>
            <person name="Torres-Cruz T.J."/>
            <person name="Billingsley Tobias T.L."/>
            <person name="Almatruk M."/>
            <person name="Hesse C."/>
            <person name="Kuske C.R."/>
            <person name="Desiro A."/>
            <person name="Benucci G.M."/>
            <person name="Bonito G."/>
            <person name="Stajich J.E."/>
            <person name="Dunlap C."/>
            <person name="Arnold A.E."/>
            <person name="Porras-Alfaro A."/>
        </authorList>
    </citation>
    <scope>NUCLEOTIDE SEQUENCE [LARGE SCALE GENOMIC DNA]</scope>
    <source>
        <strain evidence="24 25">AZ0501</strain>
    </source>
</reference>
<evidence type="ECO:0000313" key="25">
    <source>
        <dbReference type="Proteomes" id="UP000242875"/>
    </source>
</evidence>
<evidence type="ECO:0000256" key="12">
    <source>
        <dbReference type="ARBA" id="ARBA00022840"/>
    </source>
</evidence>
<dbReference type="Gene3D" id="3.10.129.10">
    <property type="entry name" value="Hotdog Thioesterase"/>
    <property type="match status" value="2"/>
</dbReference>
<dbReference type="GO" id="GO:0016020">
    <property type="term" value="C:membrane"/>
    <property type="evidence" value="ECO:0007669"/>
    <property type="project" value="UniProtKB-SubCell"/>
</dbReference>
<dbReference type="PANTHER" id="PTHR12655">
    <property type="entry name" value="ACYL-COA THIOESTERASE"/>
    <property type="match status" value="1"/>
</dbReference>
<evidence type="ECO:0000256" key="11">
    <source>
        <dbReference type="ARBA" id="ARBA00022806"/>
    </source>
</evidence>
<dbReference type="CDD" id="cd18037">
    <property type="entry name" value="DEXSc_Pif1_like"/>
    <property type="match status" value="1"/>
</dbReference>
<feature type="transmembrane region" description="Helical" evidence="22">
    <location>
        <begin position="1113"/>
        <end position="1134"/>
    </location>
</feature>
<dbReference type="GO" id="GO:0005730">
    <property type="term" value="C:nucleolus"/>
    <property type="evidence" value="ECO:0007669"/>
    <property type="project" value="UniProtKB-SubCell"/>
</dbReference>
<evidence type="ECO:0000313" key="24">
    <source>
        <dbReference type="EMBL" id="OZJ06814.1"/>
    </source>
</evidence>
<evidence type="ECO:0000256" key="4">
    <source>
        <dbReference type="ARBA" id="ARBA00004604"/>
    </source>
</evidence>
<keyword evidence="13" id="KW-0809">Transit peptide</keyword>
<name>A0A261Y8L7_9FUNG</name>